<dbReference type="OrthoDB" id="7360866at2"/>
<name>A0A0K6I6J4_9HYPH</name>
<evidence type="ECO:0000313" key="3">
    <source>
        <dbReference type="Proteomes" id="UP000183900"/>
    </source>
</evidence>
<reference evidence="3" key="1">
    <citation type="submission" date="2015-08" db="EMBL/GenBank/DDBJ databases">
        <authorList>
            <person name="Varghese N."/>
        </authorList>
    </citation>
    <scope>NUCLEOTIDE SEQUENCE [LARGE SCALE GENOMIC DNA]</scope>
    <source>
        <strain evidence="3">DSM 23407</strain>
    </source>
</reference>
<dbReference type="Proteomes" id="UP000183900">
    <property type="component" value="Unassembled WGS sequence"/>
</dbReference>
<evidence type="ECO:0000313" key="2">
    <source>
        <dbReference type="EMBL" id="CUA98927.1"/>
    </source>
</evidence>
<dbReference type="EMBL" id="CYHE01000011">
    <property type="protein sequence ID" value="CUA98927.1"/>
    <property type="molecule type" value="Genomic_DNA"/>
</dbReference>
<protein>
    <recommendedName>
        <fullName evidence="1">DUF6362 domain-containing protein</fullName>
    </recommendedName>
</protein>
<sequence length="151" mass="17479">MSGWTPSLVEERLAEAAFVLKRLPEPRRQGYFSVWPEVIHSFADKVGQEPKPMRVIPSPAAISRMEETLSWTVGLDPIDGKIVWLRAYGERWKTICWTVGLQRSAAHEHWLYALCVIAWRLNQRKVPRLRSRRYVIEMVKGACEDPTSHPN</sequence>
<organism evidence="2 3">
    <name type="scientific">Pannonibacter indicus</name>
    <dbReference type="NCBI Taxonomy" id="466044"/>
    <lineage>
        <taxon>Bacteria</taxon>
        <taxon>Pseudomonadati</taxon>
        <taxon>Pseudomonadota</taxon>
        <taxon>Alphaproteobacteria</taxon>
        <taxon>Hyphomicrobiales</taxon>
        <taxon>Stappiaceae</taxon>
        <taxon>Pannonibacter</taxon>
    </lineage>
</organism>
<dbReference type="AlphaFoldDB" id="A0A0K6I6J4"/>
<evidence type="ECO:0000259" key="1">
    <source>
        <dbReference type="Pfam" id="PF19889"/>
    </source>
</evidence>
<dbReference type="RefSeq" id="WP_055456508.1">
    <property type="nucleotide sequence ID" value="NZ_CYHE01000011.1"/>
</dbReference>
<feature type="domain" description="DUF6362" evidence="1">
    <location>
        <begin position="21"/>
        <end position="117"/>
    </location>
</feature>
<proteinExistence type="predicted"/>
<accession>A0A0K6I6J4</accession>
<dbReference type="InterPro" id="IPR045942">
    <property type="entry name" value="DUF6362"/>
</dbReference>
<keyword evidence="3" id="KW-1185">Reference proteome</keyword>
<dbReference type="Pfam" id="PF19889">
    <property type="entry name" value="DUF6362"/>
    <property type="match status" value="1"/>
</dbReference>
<gene>
    <name evidence="2" type="ORF">Ga0061067_11178</name>
</gene>